<reference evidence="1" key="2">
    <citation type="submission" date="2003-12" db="EMBL/GenBank/DDBJ databases">
        <title>Monterey Bay Coastal Ocean Microbial Observatory environmental clone sequencing.</title>
        <authorList>
            <person name="DeLong E.F."/>
        </authorList>
    </citation>
    <scope>NUCLEOTIDE SEQUENCE</scope>
</reference>
<dbReference type="EMBL" id="AY458647">
    <property type="protein sequence ID" value="AAR38200.1"/>
    <property type="molecule type" value="Genomic_DNA"/>
</dbReference>
<organism evidence="1">
    <name type="scientific">uncultured marine bacterium 580</name>
    <dbReference type="NCBI Taxonomy" id="257400"/>
    <lineage>
        <taxon>Bacteria</taxon>
        <taxon>environmental samples</taxon>
    </lineage>
</organism>
<dbReference type="AlphaFoldDB" id="Q6SFL2"/>
<reference evidence="1" key="1">
    <citation type="submission" date="2003-11" db="EMBL/GenBank/DDBJ databases">
        <authorList>
            <person name="Heidelberg J.F."/>
            <person name="Eisen J.A."/>
            <person name="Nelson W.C."/>
            <person name="DeLong E.F."/>
        </authorList>
    </citation>
    <scope>NUCLEOTIDE SEQUENCE</scope>
</reference>
<accession>Q6SFL2</accession>
<evidence type="ECO:0000313" key="1">
    <source>
        <dbReference type="EMBL" id="AAR38200.1"/>
    </source>
</evidence>
<gene>
    <name evidence="1" type="ORF">MBMO_EBAC000-36A07.45</name>
</gene>
<name>Q6SFL2_9BACT</name>
<protein>
    <submittedName>
        <fullName evidence="1">Uncharacterized protein</fullName>
    </submittedName>
</protein>
<sequence>MIINIFILFLDHDMIYEIIKIMFKLSPFKEASPIQHPRVEDYWLVPAYNKNDQWEVFVGKNHTNFYKHEKLPDEIQWRRVFMVVNCVRYKHDYELISNIELFNHNDHTLDEIGWKISDSWYTFALPENFLLEIRGQPIIDYAKRF</sequence>
<proteinExistence type="predicted"/>